<dbReference type="Proteomes" id="UP000007486">
    <property type="component" value="Chromosome"/>
</dbReference>
<evidence type="ECO:0000313" key="1">
    <source>
        <dbReference type="EMBL" id="ADY36242.1"/>
    </source>
</evidence>
<dbReference type="Pfam" id="PF12099">
    <property type="entry name" value="DUF3575"/>
    <property type="match status" value="1"/>
</dbReference>
<evidence type="ECO:0000313" key="2">
    <source>
        <dbReference type="Proteomes" id="UP000007486"/>
    </source>
</evidence>
<reference evidence="1 2" key="1">
    <citation type="journal article" date="2011" name="Stand. Genomic Sci.">
        <title>Complete genome sequence of Bacteroides salanitronis type strain (BL78).</title>
        <authorList>
            <person name="Gronow S."/>
            <person name="Held B."/>
            <person name="Lucas S."/>
            <person name="Lapidus A."/>
            <person name="Del Rio T.G."/>
            <person name="Nolan M."/>
            <person name="Tice H."/>
            <person name="Deshpande S."/>
            <person name="Cheng J.F."/>
            <person name="Pitluck S."/>
            <person name="Liolios K."/>
            <person name="Pagani I."/>
            <person name="Ivanova N."/>
            <person name="Mavromatis K."/>
            <person name="Pati A."/>
            <person name="Tapia R."/>
            <person name="Han C."/>
            <person name="Goodwin L."/>
            <person name="Chen A."/>
            <person name="Palaniappan K."/>
            <person name="Land M."/>
            <person name="Hauser L."/>
            <person name="Chang Y.J."/>
            <person name="Jeffries C.D."/>
            <person name="Brambilla E.M."/>
            <person name="Rohde M."/>
            <person name="Goker M."/>
            <person name="Detter J.C."/>
            <person name="Woyke T."/>
            <person name="Bristow J."/>
            <person name="Markowitz V."/>
            <person name="Hugenholtz P."/>
            <person name="Kyrpides N.C."/>
            <person name="Klenk H.P."/>
            <person name="Eisen J.A."/>
        </authorList>
    </citation>
    <scope>NUCLEOTIDE SEQUENCE [LARGE SCALE GENOMIC DNA]</scope>
    <source>
        <strain evidence="1 2">DSM 18170</strain>
    </source>
</reference>
<dbReference type="STRING" id="667015.Bacsa_1679"/>
<dbReference type="SUPFAM" id="SSF103515">
    <property type="entry name" value="Autotransporter"/>
    <property type="match status" value="1"/>
</dbReference>
<sequence>MRKITKVKCVSHVGAGILCLCVGLMLSVAFSARMQAQTPHEGPKIAVKTNAVYWATSTPNLAFEFGLKPKLTLDVLGGYNPFTFKDNKKMKHWLVQPELRYWLCERFNGHFVGVHLHGGMFNVGGVNVPFGLFSDLEKYRYEGEFYGGGISYGYQWVLGKRWNLEAEIGIGYTRLNYDKYECPKCGEWLGKDSYDFFGVTKAALSIIYILK</sequence>
<organism evidence="1 2">
    <name type="scientific">Phocaeicola salanitronis (strain DSM 18170 / JCM 13657 / CCUG 60908 / BL78)</name>
    <name type="common">Bacteroides salanitronis</name>
    <dbReference type="NCBI Taxonomy" id="667015"/>
    <lineage>
        <taxon>Bacteria</taxon>
        <taxon>Pseudomonadati</taxon>
        <taxon>Bacteroidota</taxon>
        <taxon>Bacteroidia</taxon>
        <taxon>Bacteroidales</taxon>
        <taxon>Bacteroidaceae</taxon>
        <taxon>Phocaeicola</taxon>
    </lineage>
</organism>
<dbReference type="InterPro" id="IPR036709">
    <property type="entry name" value="Autotransporte_beta_dom_sf"/>
</dbReference>
<dbReference type="InterPro" id="IPR021958">
    <property type="entry name" value="DUF3575"/>
</dbReference>
<proteinExistence type="predicted"/>
<dbReference type="EMBL" id="CP002530">
    <property type="protein sequence ID" value="ADY36242.1"/>
    <property type="molecule type" value="Genomic_DNA"/>
</dbReference>
<dbReference type="RefSeq" id="WP_013617673.1">
    <property type="nucleotide sequence ID" value="NC_015164.1"/>
</dbReference>
<gene>
    <name evidence="1" type="ordered locus">Bacsa_1679</name>
</gene>
<dbReference type="KEGG" id="bsa:Bacsa_1679"/>
<protein>
    <recommendedName>
        <fullName evidence="3">DUF3575 domain-containing protein</fullName>
    </recommendedName>
</protein>
<dbReference type="AlphaFoldDB" id="F0R0N8"/>
<dbReference type="HOGENOM" id="CLU_085002_2_0_10"/>
<keyword evidence="2" id="KW-1185">Reference proteome</keyword>
<dbReference type="eggNOG" id="COG2885">
    <property type="taxonomic scope" value="Bacteria"/>
</dbReference>
<evidence type="ECO:0008006" key="3">
    <source>
        <dbReference type="Google" id="ProtNLM"/>
    </source>
</evidence>
<accession>F0R0N8</accession>
<dbReference type="Gene3D" id="2.40.128.130">
    <property type="entry name" value="Autotransporter beta-domain"/>
    <property type="match status" value="1"/>
</dbReference>
<name>F0R0N8_PHOSB</name>